<dbReference type="InterPro" id="IPR009097">
    <property type="entry name" value="Cyclic_Pdiesterase"/>
</dbReference>
<dbReference type="OrthoDB" id="119121at2759"/>
<dbReference type="GeneID" id="20818985"/>
<sequence>MADCRDVLYRSLEASIERCGGRLDEVKVLETARHFDSDRQPKAYDDTTNPGENAVRLVCCPHSAEAARTCFAAAQDIMSCVPPEAMIHVNTEQSMHVTLFHTSHPHDRRPFSPAIRTQELTTLRDMAAAFPSFTLSFHSIIVASSGSIIMLFDDPHDTVHRLRHEAHATFPSLPASQTTTIVHTTLARLMSPSISADSLVTVQDKCRVVTARLRREAFTVLLSSLWYVEETHYFSAGSGPRTSIPLPPPVLHVPEA</sequence>
<protein>
    <submittedName>
        <fullName evidence="1">Uncharacterized protein</fullName>
    </submittedName>
</protein>
<accession>W4FGK2</accession>
<gene>
    <name evidence="1" type="ORF">H257_16989</name>
</gene>
<proteinExistence type="predicted"/>
<name>W4FGK2_APHAT</name>
<dbReference type="SUPFAM" id="SSF55144">
    <property type="entry name" value="LigT-like"/>
    <property type="match status" value="1"/>
</dbReference>
<dbReference type="RefSeq" id="XP_009843921.1">
    <property type="nucleotide sequence ID" value="XM_009845619.1"/>
</dbReference>
<organism evidence="1">
    <name type="scientific">Aphanomyces astaci</name>
    <name type="common">Crayfish plague agent</name>
    <dbReference type="NCBI Taxonomy" id="112090"/>
    <lineage>
        <taxon>Eukaryota</taxon>
        <taxon>Sar</taxon>
        <taxon>Stramenopiles</taxon>
        <taxon>Oomycota</taxon>
        <taxon>Saprolegniomycetes</taxon>
        <taxon>Saprolegniales</taxon>
        <taxon>Verrucalvaceae</taxon>
        <taxon>Aphanomyces</taxon>
    </lineage>
</organism>
<dbReference type="PANTHER" id="PTHR37204:SF1">
    <property type="entry name" value="TRANSMEMBRANE PROTEIN"/>
    <property type="match status" value="1"/>
</dbReference>
<dbReference type="PANTHER" id="PTHR37204">
    <property type="entry name" value="TRANSMEMBRANE PROTEIN"/>
    <property type="match status" value="1"/>
</dbReference>
<dbReference type="EMBL" id="KI913209">
    <property type="protein sequence ID" value="ETV66550.1"/>
    <property type="molecule type" value="Genomic_DNA"/>
</dbReference>
<reference evidence="1" key="1">
    <citation type="submission" date="2013-12" db="EMBL/GenBank/DDBJ databases">
        <title>The Genome Sequence of Aphanomyces astaci APO3.</title>
        <authorList>
            <consortium name="The Broad Institute Genomics Platform"/>
            <person name="Russ C."/>
            <person name="Tyler B."/>
            <person name="van West P."/>
            <person name="Dieguez-Uribeondo J."/>
            <person name="Young S.K."/>
            <person name="Zeng Q."/>
            <person name="Gargeya S."/>
            <person name="Fitzgerald M."/>
            <person name="Abouelleil A."/>
            <person name="Alvarado L."/>
            <person name="Chapman S.B."/>
            <person name="Gainer-Dewar J."/>
            <person name="Goldberg J."/>
            <person name="Griggs A."/>
            <person name="Gujja S."/>
            <person name="Hansen M."/>
            <person name="Howarth C."/>
            <person name="Imamovic A."/>
            <person name="Ireland A."/>
            <person name="Larimer J."/>
            <person name="McCowan C."/>
            <person name="Murphy C."/>
            <person name="Pearson M."/>
            <person name="Poon T.W."/>
            <person name="Priest M."/>
            <person name="Roberts A."/>
            <person name="Saif S."/>
            <person name="Shea T."/>
            <person name="Sykes S."/>
            <person name="Wortman J."/>
            <person name="Nusbaum C."/>
            <person name="Birren B."/>
        </authorList>
    </citation>
    <scope>NUCLEOTIDE SEQUENCE [LARGE SCALE GENOMIC DNA]</scope>
    <source>
        <strain evidence="1">APO3</strain>
    </source>
</reference>
<evidence type="ECO:0000313" key="1">
    <source>
        <dbReference type="EMBL" id="ETV66550.1"/>
    </source>
</evidence>
<dbReference type="AlphaFoldDB" id="W4FGK2"/>
<dbReference type="VEuPathDB" id="FungiDB:H257_16989"/>